<dbReference type="EMBL" id="JABWSX010000001">
    <property type="protein sequence ID" value="NVL06805.1"/>
    <property type="molecule type" value="Genomic_DNA"/>
</dbReference>
<dbReference type="Proteomes" id="UP000692816">
    <property type="component" value="Unassembled WGS sequence"/>
</dbReference>
<gene>
    <name evidence="2" type="ORF">HU230_13920</name>
    <name evidence="1" type="ORF">J4P68_03585</name>
</gene>
<evidence type="ECO:0000313" key="3">
    <source>
        <dbReference type="Proteomes" id="UP000692816"/>
    </source>
</evidence>
<dbReference type="AlphaFoldDB" id="A0A973WPC3"/>
<dbReference type="RefSeq" id="WP_176530563.1">
    <property type="nucleotide sequence ID" value="NZ_CP088022.1"/>
</dbReference>
<keyword evidence="3" id="KW-1185">Reference proteome</keyword>
<reference evidence="1" key="2">
    <citation type="journal article" date="2021" name="Int. J. Syst. Evol. Microbiol.">
        <title>Bradyrhizobium septentrionale sp. nov. (sv. septentrionale) and Bradyrhizobium quebecense sp. nov. (sv. septentrionale) associated with legumes native to Canada possess rearranged symbiosis genes and numerous insertion sequences.</title>
        <authorList>
            <person name="Bromfield E.S.P."/>
            <person name="Cloutier S."/>
        </authorList>
    </citation>
    <scope>NUCLEOTIDE SEQUENCE</scope>
    <source>
        <strain evidence="1">12S5</strain>
    </source>
</reference>
<comment type="caution">
    <text evidence="2">The sequence shown here is derived from an EMBL/GenBank/DDBJ whole genome shotgun (WGS) entry which is preliminary data.</text>
</comment>
<accession>A0A973WPC3</accession>
<dbReference type="EMBL" id="JAGEPA010000001">
    <property type="protein sequence ID" value="MBO1428513.1"/>
    <property type="molecule type" value="Genomic_DNA"/>
</dbReference>
<evidence type="ECO:0000313" key="1">
    <source>
        <dbReference type="EMBL" id="MBO1428513.1"/>
    </source>
</evidence>
<protein>
    <submittedName>
        <fullName evidence="2">Uncharacterized protein</fullName>
    </submittedName>
</protein>
<name>A0A973WPC3_9BRAD</name>
<proteinExistence type="predicted"/>
<sequence length="47" mass="5525">MKKAGEPGQENEIPEPKPSRLEEALKIIEEYAKDLREIIKKLRQHLQ</sequence>
<reference evidence="2" key="1">
    <citation type="submission" date="2020-06" db="EMBL/GenBank/DDBJ databases">
        <title>Whole Genome Sequence of Bradyrhizobium sp. Strain 66S1MB.</title>
        <authorList>
            <person name="Bromfield E."/>
            <person name="Cloutier S."/>
        </authorList>
    </citation>
    <scope>NUCLEOTIDE SEQUENCE</scope>
    <source>
        <strain evidence="2">66S1MB</strain>
    </source>
</reference>
<evidence type="ECO:0000313" key="2">
    <source>
        <dbReference type="EMBL" id="NVL06805.1"/>
    </source>
</evidence>
<organism evidence="2">
    <name type="scientific">Bradyrhizobium quebecense</name>
    <dbReference type="NCBI Taxonomy" id="2748629"/>
    <lineage>
        <taxon>Bacteria</taxon>
        <taxon>Pseudomonadati</taxon>
        <taxon>Pseudomonadota</taxon>
        <taxon>Alphaproteobacteria</taxon>
        <taxon>Hyphomicrobiales</taxon>
        <taxon>Nitrobacteraceae</taxon>
        <taxon>Bradyrhizobium</taxon>
    </lineage>
</organism>